<reference evidence="2 3" key="1">
    <citation type="submission" date="2023-04" db="EMBL/GenBank/DDBJ databases">
        <title>Lysobacter sp. strain UC isolated from soil sample.</title>
        <authorList>
            <person name="Choksket S."/>
            <person name="Harshvardhan F."/>
            <person name="Rana R."/>
            <person name="Patil P.B."/>
            <person name="Korpole S."/>
        </authorList>
    </citation>
    <scope>NUCLEOTIDE SEQUENCE [LARGE SCALE GENOMIC DNA]</scope>
    <source>
        <strain evidence="2 3">UC</strain>
    </source>
</reference>
<evidence type="ECO:0000313" key="2">
    <source>
        <dbReference type="EMBL" id="MDR0181887.1"/>
    </source>
</evidence>
<evidence type="ECO:0000313" key="3">
    <source>
        <dbReference type="Proteomes" id="UP001233535"/>
    </source>
</evidence>
<feature type="chain" id="PRO_5045488471" evidence="1">
    <location>
        <begin position="27"/>
        <end position="153"/>
    </location>
</feature>
<sequence>MSARISDAAALSAVALLALLCACAHAPTDPQARLARYREHAGAPVASIEYTRNMRWEALGDQALVVWPRREAGFLLEFASPCTGLDAASSIQITRDAGRVRARHDAVRVMSMPGARPMQRPPCPILLIRPIRDAAAEAPGTLRDLDDTGETGP</sequence>
<keyword evidence="1" id="KW-0732">Signal</keyword>
<dbReference type="PROSITE" id="PS51257">
    <property type="entry name" value="PROKAR_LIPOPROTEIN"/>
    <property type="match status" value="1"/>
</dbReference>
<keyword evidence="3" id="KW-1185">Reference proteome</keyword>
<dbReference type="Pfam" id="PF20101">
    <property type="entry name" value="DUF6491"/>
    <property type="match status" value="1"/>
</dbReference>
<dbReference type="RefSeq" id="WP_309261054.1">
    <property type="nucleotide sequence ID" value="NZ_JARUHG010000001.1"/>
</dbReference>
<evidence type="ECO:0000256" key="1">
    <source>
        <dbReference type="SAM" id="SignalP"/>
    </source>
</evidence>
<feature type="signal peptide" evidence="1">
    <location>
        <begin position="1"/>
        <end position="26"/>
    </location>
</feature>
<protein>
    <submittedName>
        <fullName evidence="2">DUF6491 family protein</fullName>
    </submittedName>
</protein>
<organism evidence="2 3">
    <name type="scientific">Lysobacter arvi</name>
    <dbReference type="NCBI Taxonomy" id="3038776"/>
    <lineage>
        <taxon>Bacteria</taxon>
        <taxon>Pseudomonadati</taxon>
        <taxon>Pseudomonadota</taxon>
        <taxon>Gammaproteobacteria</taxon>
        <taxon>Lysobacterales</taxon>
        <taxon>Lysobacteraceae</taxon>
        <taxon>Lysobacter</taxon>
    </lineage>
</organism>
<name>A0ABU1C9M8_9GAMM</name>
<gene>
    <name evidence="2" type="ORF">P8609_02740</name>
</gene>
<comment type="caution">
    <text evidence="2">The sequence shown here is derived from an EMBL/GenBank/DDBJ whole genome shotgun (WGS) entry which is preliminary data.</text>
</comment>
<proteinExistence type="predicted"/>
<dbReference type="EMBL" id="JARUHG010000001">
    <property type="protein sequence ID" value="MDR0181887.1"/>
    <property type="molecule type" value="Genomic_DNA"/>
</dbReference>
<dbReference type="InterPro" id="IPR045500">
    <property type="entry name" value="DUF6491"/>
</dbReference>
<dbReference type="Proteomes" id="UP001233535">
    <property type="component" value="Unassembled WGS sequence"/>
</dbReference>
<accession>A0ABU1C9M8</accession>